<proteinExistence type="inferred from homology"/>
<gene>
    <name evidence="3" type="ORF">SU48_00645</name>
</gene>
<keyword evidence="4" id="KW-1185">Reference proteome</keyword>
<sequence>MLAFALTSGSSGPPASAPLTFALAGDLSLARGVTQALAGNWTAALDGVRPALQADATLGNLESPLTVAPRQTAGIDLRATPEAVAALSGFTHLNTQNNHAQDGSAAGQAESGATLRRHGILPVTTRLTVSQVRGVPVAWIGFFDDGRTLPPLAAVQDGAKRARVVIVAVHWGAEFGPVTARQRLLARQLAAAGATLIVGSGPHVLQRAEQLGTPRGPTLVLYSLGNLLFDQTFPAARVGAVVRVRWVQGQLDACAVPTRVRAGRVTRATGDEAGPVLARLNLPACAGGMGGLP</sequence>
<dbReference type="InterPro" id="IPR052169">
    <property type="entry name" value="CW_Biosynth-Accessory"/>
</dbReference>
<dbReference type="SMART" id="SM00854">
    <property type="entry name" value="PGA_cap"/>
    <property type="match status" value="1"/>
</dbReference>
<evidence type="ECO:0000313" key="4">
    <source>
        <dbReference type="Proteomes" id="UP000077363"/>
    </source>
</evidence>
<organism evidence="3 4">
    <name type="scientific">Deinococcus puniceus</name>
    <dbReference type="NCBI Taxonomy" id="1182568"/>
    <lineage>
        <taxon>Bacteria</taxon>
        <taxon>Thermotogati</taxon>
        <taxon>Deinococcota</taxon>
        <taxon>Deinococci</taxon>
        <taxon>Deinococcales</taxon>
        <taxon>Deinococcaceae</taxon>
        <taxon>Deinococcus</taxon>
    </lineage>
</organism>
<protein>
    <recommendedName>
        <fullName evidence="2">Capsule synthesis protein CapA domain-containing protein</fullName>
    </recommendedName>
</protein>
<dbReference type="Pfam" id="PF09587">
    <property type="entry name" value="PGA_cap"/>
    <property type="match status" value="2"/>
</dbReference>
<dbReference type="SUPFAM" id="SSF56300">
    <property type="entry name" value="Metallo-dependent phosphatases"/>
    <property type="match status" value="1"/>
</dbReference>
<dbReference type="EMBL" id="CP011387">
    <property type="protein sequence ID" value="ANE44670.1"/>
    <property type="molecule type" value="Genomic_DNA"/>
</dbReference>
<dbReference type="InterPro" id="IPR029052">
    <property type="entry name" value="Metallo-depent_PP-like"/>
</dbReference>
<dbReference type="Proteomes" id="UP000077363">
    <property type="component" value="Chromosome"/>
</dbReference>
<dbReference type="PANTHER" id="PTHR33393:SF13">
    <property type="entry name" value="PGA BIOSYNTHESIS PROTEIN CAPA"/>
    <property type="match status" value="1"/>
</dbReference>
<dbReference type="PANTHER" id="PTHR33393">
    <property type="entry name" value="POLYGLUTAMINE SYNTHESIS ACCESSORY PROTEIN RV0574C-RELATED"/>
    <property type="match status" value="1"/>
</dbReference>
<accession>A0A172TCC9</accession>
<reference evidence="3 4" key="1">
    <citation type="submission" date="2015-01" db="EMBL/GenBank/DDBJ databases">
        <title>Deinococcus puniceus/DY1/ whole genome sequencing.</title>
        <authorList>
            <person name="Kim M.K."/>
            <person name="Srinivasan S."/>
            <person name="Lee J.-J."/>
        </authorList>
    </citation>
    <scope>NUCLEOTIDE SEQUENCE [LARGE SCALE GENOMIC DNA]</scope>
    <source>
        <strain evidence="3 4">DY1</strain>
    </source>
</reference>
<comment type="similarity">
    <text evidence="1">Belongs to the CapA family.</text>
</comment>
<evidence type="ECO:0000313" key="3">
    <source>
        <dbReference type="EMBL" id="ANE44670.1"/>
    </source>
</evidence>
<evidence type="ECO:0000256" key="1">
    <source>
        <dbReference type="ARBA" id="ARBA00005662"/>
    </source>
</evidence>
<dbReference type="PATRIC" id="fig|1182568.3.peg.134"/>
<feature type="domain" description="Capsule synthesis protein CapA" evidence="2">
    <location>
        <begin position="20"/>
        <end position="231"/>
    </location>
</feature>
<dbReference type="AlphaFoldDB" id="A0A172TCC9"/>
<dbReference type="STRING" id="1182568.SU48_00645"/>
<name>A0A172TCC9_9DEIO</name>
<dbReference type="InterPro" id="IPR019079">
    <property type="entry name" value="Capsule_synth_CapA"/>
</dbReference>
<dbReference type="OrthoDB" id="9810906at2"/>
<evidence type="ECO:0000259" key="2">
    <source>
        <dbReference type="SMART" id="SM00854"/>
    </source>
</evidence>
<dbReference type="KEGG" id="dpu:SU48_00645"/>